<evidence type="ECO:0000313" key="2">
    <source>
        <dbReference type="EMBL" id="EWS76733.1"/>
    </source>
</evidence>
<dbReference type="GeneID" id="24439517"/>
<keyword evidence="1" id="KW-1133">Transmembrane helix</keyword>
<keyword evidence="1 2" id="KW-0812">Transmembrane</keyword>
<dbReference type="InParanoid" id="W7XHI3"/>
<evidence type="ECO:0000313" key="3">
    <source>
        <dbReference type="Proteomes" id="UP000009168"/>
    </source>
</evidence>
<reference evidence="2" key="2">
    <citation type="submission" date="2014-02" db="EMBL/GenBank/DDBJ databases">
        <title>Annotation update of Tetrahymena thermophila SB210.</title>
        <authorList>
            <person name="Bidwell S."/>
            <person name="Michalis H.M."/>
            <person name="Zafar N."/>
            <person name="Joardar V."/>
            <person name="Miao W."/>
            <person name="Russ C."/>
            <person name="Eisen J."/>
            <person name="Wu M."/>
            <person name="Wu D."/>
            <person name="Nierman W."/>
            <person name="Orias E."/>
            <person name="Delcher A."/>
            <person name="Salzberg S."/>
            <person name="Coyne R."/>
        </authorList>
    </citation>
    <scope>NUCLEOTIDE SEQUENCE</scope>
    <source>
        <strain evidence="2">SB210</strain>
    </source>
</reference>
<evidence type="ECO:0000256" key="1">
    <source>
        <dbReference type="SAM" id="Phobius"/>
    </source>
</evidence>
<feature type="transmembrane region" description="Helical" evidence="1">
    <location>
        <begin position="12"/>
        <end position="29"/>
    </location>
</feature>
<keyword evidence="3" id="KW-1185">Reference proteome</keyword>
<dbReference type="AlphaFoldDB" id="W7XHI3"/>
<protein>
    <submittedName>
        <fullName evidence="2">Transmembrane protein, putative</fullName>
    </submittedName>
</protein>
<accession>W7XHI3</accession>
<proteinExistence type="predicted"/>
<dbReference type="EMBL" id="GG662864">
    <property type="protein sequence ID" value="EWS76733.1"/>
    <property type="molecule type" value="Genomic_DNA"/>
</dbReference>
<dbReference type="Proteomes" id="UP000009168">
    <property type="component" value="Unassembled WGS sequence"/>
</dbReference>
<dbReference type="KEGG" id="tet:TTHERM_000548329"/>
<dbReference type="RefSeq" id="XP_012650726.1">
    <property type="nucleotide sequence ID" value="XM_012795272.1"/>
</dbReference>
<organism evidence="2 3">
    <name type="scientific">Tetrahymena thermophila (strain SB210)</name>
    <dbReference type="NCBI Taxonomy" id="312017"/>
    <lineage>
        <taxon>Eukaryota</taxon>
        <taxon>Sar</taxon>
        <taxon>Alveolata</taxon>
        <taxon>Ciliophora</taxon>
        <taxon>Intramacronucleata</taxon>
        <taxon>Oligohymenophorea</taxon>
        <taxon>Hymenostomatida</taxon>
        <taxon>Tetrahymenina</taxon>
        <taxon>Tetrahymenidae</taxon>
        <taxon>Tetrahymena</taxon>
    </lineage>
</organism>
<gene>
    <name evidence="2" type="ORF">TTHERM_000548329</name>
</gene>
<keyword evidence="1" id="KW-0472">Membrane</keyword>
<reference evidence="2" key="1">
    <citation type="submission" date="2008-09" db="EMBL/GenBank/DDBJ databases">
        <authorList>
            <person name="Eisen J.A."/>
            <person name="Wu M."/>
            <person name="Wu D."/>
            <person name="Nierman W.C."/>
            <person name="Orias E."/>
            <person name="Delcher A.L."/>
            <person name="Salzberg S.L."/>
        </authorList>
    </citation>
    <scope>NUCLEOTIDE SEQUENCE</scope>
    <source>
        <strain evidence="2">SB210</strain>
    </source>
</reference>
<sequence>MEMVMDVKAVRLVLFLNKVYLFIIQIMVFIAKQDIPIVDIMLNIIVAQMINQPKRNYNKRQ</sequence>
<name>W7XHI3_TETTS</name>